<dbReference type="FunFam" id="3.40.50.1360:FF:000001">
    <property type="entry name" value="Ribose-5-phosphate isomerase A"/>
    <property type="match status" value="1"/>
</dbReference>
<dbReference type="UniPathway" id="UPA00115">
    <property type="reaction ID" value="UER00412"/>
</dbReference>
<organism evidence="4 5">
    <name type="scientific">Paenibacillus nuruki</name>
    <dbReference type="NCBI Taxonomy" id="1886670"/>
    <lineage>
        <taxon>Bacteria</taxon>
        <taxon>Bacillati</taxon>
        <taxon>Bacillota</taxon>
        <taxon>Bacilli</taxon>
        <taxon>Bacillales</taxon>
        <taxon>Paenibacillaceae</taxon>
        <taxon>Paenibacillus</taxon>
    </lineage>
</organism>
<evidence type="ECO:0000256" key="1">
    <source>
        <dbReference type="ARBA" id="ARBA00001713"/>
    </source>
</evidence>
<feature type="active site" description="Proton acceptor" evidence="3">
    <location>
        <position position="102"/>
    </location>
</feature>
<dbReference type="Pfam" id="PF06026">
    <property type="entry name" value="Rib_5-P_isom_A"/>
    <property type="match status" value="1"/>
</dbReference>
<feature type="binding site" evidence="3">
    <location>
        <begin position="25"/>
        <end position="28"/>
    </location>
    <ligand>
        <name>substrate</name>
    </ligand>
</feature>
<keyword evidence="2 3" id="KW-0413">Isomerase</keyword>
<dbReference type="InterPro" id="IPR020672">
    <property type="entry name" value="Ribose5P_isomerase_typA_subgr"/>
</dbReference>
<dbReference type="Gene3D" id="3.40.50.1360">
    <property type="match status" value="1"/>
</dbReference>
<comment type="caution">
    <text evidence="4">The sequence shown here is derived from an EMBL/GenBank/DDBJ whole genome shotgun (WGS) entry which is preliminary data.</text>
</comment>
<evidence type="ECO:0000313" key="4">
    <source>
        <dbReference type="EMBL" id="ODP29733.1"/>
    </source>
</evidence>
<dbReference type="SUPFAM" id="SSF100950">
    <property type="entry name" value="NagB/RpiA/CoA transferase-like"/>
    <property type="match status" value="1"/>
</dbReference>
<comment type="catalytic activity">
    <reaction evidence="1 3">
        <text>aldehydo-D-ribose 5-phosphate = D-ribulose 5-phosphate</text>
        <dbReference type="Rhea" id="RHEA:14657"/>
        <dbReference type="ChEBI" id="CHEBI:58121"/>
        <dbReference type="ChEBI" id="CHEBI:58273"/>
        <dbReference type="EC" id="5.3.1.6"/>
    </reaction>
</comment>
<evidence type="ECO:0000256" key="2">
    <source>
        <dbReference type="ARBA" id="ARBA00023235"/>
    </source>
</evidence>
<feature type="binding site" evidence="3">
    <location>
        <begin position="93"/>
        <end position="96"/>
    </location>
    <ligand>
        <name>substrate</name>
    </ligand>
</feature>
<dbReference type="GO" id="GO:0005829">
    <property type="term" value="C:cytosol"/>
    <property type="evidence" value="ECO:0007669"/>
    <property type="project" value="TreeGrafter"/>
</dbReference>
<comment type="similarity">
    <text evidence="3">Belongs to the ribose 5-phosphate isomerase family.</text>
</comment>
<reference evidence="4 5" key="1">
    <citation type="submission" date="2016-08" db="EMBL/GenBank/DDBJ databases">
        <title>Genome sequencing of Paenibacillus sp. TI45-13ar, isolated from Korean traditional nuruk.</title>
        <authorList>
            <person name="Kim S.-J."/>
        </authorList>
    </citation>
    <scope>NUCLEOTIDE SEQUENCE [LARGE SCALE GENOMIC DNA]</scope>
    <source>
        <strain evidence="4 5">TI45-13ar</strain>
    </source>
</reference>
<dbReference type="PATRIC" id="fig|1886670.3.peg.908"/>
<dbReference type="STRING" id="1886670.PTI45_00887"/>
<dbReference type="GO" id="GO:0004751">
    <property type="term" value="F:ribose-5-phosphate isomerase activity"/>
    <property type="evidence" value="ECO:0007669"/>
    <property type="project" value="UniProtKB-UniRule"/>
</dbReference>
<proteinExistence type="inferred from homology"/>
<evidence type="ECO:0000313" key="5">
    <source>
        <dbReference type="Proteomes" id="UP000094578"/>
    </source>
</evidence>
<accession>A0A1E3L7Q6</accession>
<dbReference type="Gene3D" id="3.30.70.260">
    <property type="match status" value="1"/>
</dbReference>
<gene>
    <name evidence="3 4" type="primary">rpiA</name>
    <name evidence="4" type="ORF">PTI45_00887</name>
</gene>
<dbReference type="PANTHER" id="PTHR11934">
    <property type="entry name" value="RIBOSE-5-PHOSPHATE ISOMERASE"/>
    <property type="match status" value="1"/>
</dbReference>
<dbReference type="GO" id="GO:0006014">
    <property type="term" value="P:D-ribose metabolic process"/>
    <property type="evidence" value="ECO:0007669"/>
    <property type="project" value="TreeGrafter"/>
</dbReference>
<keyword evidence="5" id="KW-1185">Reference proteome</keyword>
<dbReference type="InterPro" id="IPR037171">
    <property type="entry name" value="NagB/RpiA_transferase-like"/>
</dbReference>
<dbReference type="AlphaFoldDB" id="A0A1E3L7Q6"/>
<dbReference type="HAMAP" id="MF_00170">
    <property type="entry name" value="Rib_5P_isom_A"/>
    <property type="match status" value="1"/>
</dbReference>
<dbReference type="InterPro" id="IPR004788">
    <property type="entry name" value="Ribose5P_isomerase_type_A"/>
</dbReference>
<dbReference type="EMBL" id="MDER01000029">
    <property type="protein sequence ID" value="ODP29733.1"/>
    <property type="molecule type" value="Genomic_DNA"/>
</dbReference>
<dbReference type="GO" id="GO:0009052">
    <property type="term" value="P:pentose-phosphate shunt, non-oxidative branch"/>
    <property type="evidence" value="ECO:0007669"/>
    <property type="project" value="UniProtKB-UniRule"/>
</dbReference>
<comment type="pathway">
    <text evidence="3">Carbohydrate degradation; pentose phosphate pathway; D-ribose 5-phosphate from D-ribulose 5-phosphate (non-oxidative stage): step 1/1.</text>
</comment>
<dbReference type="PANTHER" id="PTHR11934:SF0">
    <property type="entry name" value="RIBOSE-5-PHOSPHATE ISOMERASE"/>
    <property type="match status" value="1"/>
</dbReference>
<feature type="binding site" evidence="3">
    <location>
        <begin position="80"/>
        <end position="83"/>
    </location>
    <ligand>
        <name>substrate</name>
    </ligand>
</feature>
<dbReference type="NCBIfam" id="TIGR00021">
    <property type="entry name" value="rpiA"/>
    <property type="match status" value="1"/>
</dbReference>
<dbReference type="RefSeq" id="WP_069326339.1">
    <property type="nucleotide sequence ID" value="NZ_MDER01000029.1"/>
</dbReference>
<dbReference type="CDD" id="cd01398">
    <property type="entry name" value="RPI_A"/>
    <property type="match status" value="1"/>
</dbReference>
<protein>
    <recommendedName>
        <fullName evidence="3">Ribose-5-phosphate isomerase A</fullName>
        <ecNumber evidence="3">5.3.1.6</ecNumber>
    </recommendedName>
    <alternativeName>
        <fullName evidence="3">Phosphoriboisomerase A</fullName>
        <shortName evidence="3">PRI</shortName>
    </alternativeName>
</protein>
<dbReference type="NCBIfam" id="NF001924">
    <property type="entry name" value="PRK00702.1"/>
    <property type="match status" value="1"/>
</dbReference>
<name>A0A1E3L7Q6_9BACL</name>
<comment type="subunit">
    <text evidence="3">Homodimer.</text>
</comment>
<evidence type="ECO:0000256" key="3">
    <source>
        <dbReference type="HAMAP-Rule" id="MF_00170"/>
    </source>
</evidence>
<dbReference type="SUPFAM" id="SSF75445">
    <property type="entry name" value="D-ribose-5-phosphate isomerase (RpiA), lid domain"/>
    <property type="match status" value="1"/>
</dbReference>
<dbReference type="EC" id="5.3.1.6" evidence="3"/>
<comment type="function">
    <text evidence="3">Catalyzes the reversible conversion of ribose-5-phosphate to ribulose 5-phosphate.</text>
</comment>
<sequence>MNIKKLAAEKAVDWVEEGMMVGLGTGSTAAYAIEKIGERVKQGLHIRAVATSVQSENLAREWSIPIIPFAEVGEIDLTIDGADEVDPNLNLIKGGGGALLREKIVAARSRQVMIITGENKVVQKLGAFPLPVEVVTFAHEWTIEKLASFGCKPVLRQTKDGDVFKTDNGNYTVDCHFNVIEDAARLHHQLNNIPGVVDNGLFINMASAVVVAYESGVIEVLRAPARRS</sequence>
<feature type="binding site" evidence="3">
    <location>
        <position position="120"/>
    </location>
    <ligand>
        <name>substrate</name>
    </ligand>
</feature>
<dbReference type="Proteomes" id="UP000094578">
    <property type="component" value="Unassembled WGS sequence"/>
</dbReference>